<keyword evidence="2" id="KW-1185">Reference proteome</keyword>
<comment type="caution">
    <text evidence="1">The sequence shown here is derived from an EMBL/GenBank/DDBJ whole genome shotgun (WGS) entry which is preliminary data.</text>
</comment>
<dbReference type="OrthoDB" id="10549354at2759"/>
<protein>
    <submittedName>
        <fullName evidence="1">Uncharacterized protein</fullName>
    </submittedName>
</protein>
<reference evidence="1" key="1">
    <citation type="journal article" date="2021" name="Open Biol.">
        <title>Shared evolutionary footprints suggest mitochondrial oxidative damage underlies multiple complex I losses in fungi.</title>
        <authorList>
            <person name="Schikora-Tamarit M.A."/>
            <person name="Marcet-Houben M."/>
            <person name="Nosek J."/>
            <person name="Gabaldon T."/>
        </authorList>
    </citation>
    <scope>NUCLEOTIDE SEQUENCE</scope>
    <source>
        <strain evidence="1">CBS6341</strain>
    </source>
</reference>
<name>A0A9P8PPU3_9ASCO</name>
<reference evidence="1" key="2">
    <citation type="submission" date="2021-01" db="EMBL/GenBank/DDBJ databases">
        <authorList>
            <person name="Schikora-Tamarit M.A."/>
        </authorList>
    </citation>
    <scope>NUCLEOTIDE SEQUENCE</scope>
    <source>
        <strain evidence="1">CBS6341</strain>
    </source>
</reference>
<dbReference type="AlphaFoldDB" id="A0A9P8PPU3"/>
<organism evidence="1 2">
    <name type="scientific">Wickerhamomyces mucosus</name>
    <dbReference type="NCBI Taxonomy" id="1378264"/>
    <lineage>
        <taxon>Eukaryota</taxon>
        <taxon>Fungi</taxon>
        <taxon>Dikarya</taxon>
        <taxon>Ascomycota</taxon>
        <taxon>Saccharomycotina</taxon>
        <taxon>Saccharomycetes</taxon>
        <taxon>Phaffomycetales</taxon>
        <taxon>Wickerhamomycetaceae</taxon>
        <taxon>Wickerhamomyces</taxon>
    </lineage>
</organism>
<gene>
    <name evidence="1" type="ORF">WICMUC_002432</name>
</gene>
<accession>A0A9P8PPU3</accession>
<dbReference type="EMBL" id="JAEUBF010000694">
    <property type="protein sequence ID" value="KAH3675862.1"/>
    <property type="molecule type" value="Genomic_DNA"/>
</dbReference>
<evidence type="ECO:0000313" key="2">
    <source>
        <dbReference type="Proteomes" id="UP000769528"/>
    </source>
</evidence>
<proteinExistence type="predicted"/>
<dbReference type="Proteomes" id="UP000769528">
    <property type="component" value="Unassembled WGS sequence"/>
</dbReference>
<evidence type="ECO:0000313" key="1">
    <source>
        <dbReference type="EMBL" id="KAH3675862.1"/>
    </source>
</evidence>
<sequence length="91" mass="9792">MYDETLVGSTLMAVINSNPSNDALPLNGDGSRMIFSNNSINSEYRPFSMNALTVNETGSASVDSGIAVATTWSINCLLWMLSSARTLFHKA</sequence>